<dbReference type="GO" id="GO:0022857">
    <property type="term" value="F:transmembrane transporter activity"/>
    <property type="evidence" value="ECO:0007669"/>
    <property type="project" value="UniProtKB-UniRule"/>
</dbReference>
<evidence type="ECO:0000256" key="5">
    <source>
        <dbReference type="ARBA" id="ARBA00022692"/>
    </source>
</evidence>
<gene>
    <name evidence="11" type="ORF">CHR90_00420</name>
</gene>
<evidence type="ECO:0000256" key="7">
    <source>
        <dbReference type="ARBA" id="ARBA00023136"/>
    </source>
</evidence>
<keyword evidence="4 9" id="KW-0997">Cell inner membrane</keyword>
<keyword evidence="7 9" id="KW-0472">Membrane</keyword>
<evidence type="ECO:0000256" key="3">
    <source>
        <dbReference type="ARBA" id="ARBA00022475"/>
    </source>
</evidence>
<name>A0A255XYV7_9PROT</name>
<keyword evidence="12" id="KW-1185">Reference proteome</keyword>
<evidence type="ECO:0000256" key="2">
    <source>
        <dbReference type="ARBA" id="ARBA00022448"/>
    </source>
</evidence>
<keyword evidence="6 9" id="KW-1133">Transmembrane helix</keyword>
<proteinExistence type="inferred from homology"/>
<dbReference type="AlphaFoldDB" id="A0A255XYV7"/>
<evidence type="ECO:0000313" key="12">
    <source>
        <dbReference type="Proteomes" id="UP000216361"/>
    </source>
</evidence>
<evidence type="ECO:0000256" key="6">
    <source>
        <dbReference type="ARBA" id="ARBA00022989"/>
    </source>
</evidence>
<dbReference type="InterPro" id="IPR055348">
    <property type="entry name" value="DctQ"/>
</dbReference>
<dbReference type="Proteomes" id="UP000216361">
    <property type="component" value="Unassembled WGS sequence"/>
</dbReference>
<keyword evidence="11" id="KW-0762">Sugar transport</keyword>
<evidence type="ECO:0000256" key="1">
    <source>
        <dbReference type="ARBA" id="ARBA00004429"/>
    </source>
</evidence>
<keyword evidence="2 9" id="KW-0813">Transport</keyword>
<keyword evidence="3" id="KW-1003">Cell membrane</keyword>
<evidence type="ECO:0000313" key="11">
    <source>
        <dbReference type="EMBL" id="OYQ22217.1"/>
    </source>
</evidence>
<protein>
    <recommendedName>
        <fullName evidence="9">TRAP transporter small permease protein</fullName>
    </recommendedName>
</protein>
<organism evidence="11 12">
    <name type="scientific">Elstera cyanobacteriorum</name>
    <dbReference type="NCBI Taxonomy" id="2022747"/>
    <lineage>
        <taxon>Bacteria</taxon>
        <taxon>Pseudomonadati</taxon>
        <taxon>Pseudomonadota</taxon>
        <taxon>Alphaproteobacteria</taxon>
        <taxon>Rhodospirillales</taxon>
        <taxon>Rhodospirillaceae</taxon>
        <taxon>Elstera</taxon>
    </lineage>
</organism>
<dbReference type="PANTHER" id="PTHR35011">
    <property type="entry name" value="2,3-DIKETO-L-GULONATE TRAP TRANSPORTER SMALL PERMEASE PROTEIN YIAM"/>
    <property type="match status" value="1"/>
</dbReference>
<dbReference type="GO" id="GO:0005886">
    <property type="term" value="C:plasma membrane"/>
    <property type="evidence" value="ECO:0007669"/>
    <property type="project" value="UniProtKB-SubCell"/>
</dbReference>
<accession>A0A255XYV7</accession>
<dbReference type="OrthoDB" id="9794346at2"/>
<feature type="transmembrane region" description="Helical" evidence="9">
    <location>
        <begin position="133"/>
        <end position="151"/>
    </location>
</feature>
<comment type="similarity">
    <text evidence="8 9">Belongs to the TRAP transporter small permease family.</text>
</comment>
<feature type="domain" description="Tripartite ATP-independent periplasmic transporters DctQ component" evidence="10">
    <location>
        <begin position="30"/>
        <end position="161"/>
    </location>
</feature>
<comment type="caution">
    <text evidence="11">The sequence shown here is derived from an EMBL/GenBank/DDBJ whole genome shotgun (WGS) entry which is preliminary data.</text>
</comment>
<sequence>MSGIIFLSRCIDGLNERIGKAVYWLLLMAVIVCTVNALVRYSLDMSSNAWLELQWYLFSSVFLPAAGYTLLRNEHVRIDAISGRFGPRVRAWIDIFGTLIFLLPVTLIVFWLSLPMVWESIVNSEMSSNAGGLLRWPVKIMIPIGFLLLSLQGISELIKRAAFLQGLHPDQGERQAHT</sequence>
<feature type="transmembrane region" description="Helical" evidence="9">
    <location>
        <begin position="21"/>
        <end position="41"/>
    </location>
</feature>
<dbReference type="PANTHER" id="PTHR35011:SF4">
    <property type="entry name" value="SLL1102 PROTEIN"/>
    <property type="match status" value="1"/>
</dbReference>
<dbReference type="EMBL" id="NOXS01000014">
    <property type="protein sequence ID" value="OYQ22217.1"/>
    <property type="molecule type" value="Genomic_DNA"/>
</dbReference>
<comment type="subcellular location">
    <subcellularLocation>
        <location evidence="1 9">Cell inner membrane</location>
        <topology evidence="1 9">Multi-pass membrane protein</topology>
    </subcellularLocation>
</comment>
<feature type="transmembrane region" description="Helical" evidence="9">
    <location>
        <begin position="91"/>
        <end position="113"/>
    </location>
</feature>
<reference evidence="11 12" key="1">
    <citation type="submission" date="2017-07" db="EMBL/GenBank/DDBJ databases">
        <title>Elstera cyanobacteriorum sp. nov., a novel bacterium isolated from cyanobacterial aggregates in a eutrophic lake.</title>
        <authorList>
            <person name="Cai H."/>
        </authorList>
    </citation>
    <scope>NUCLEOTIDE SEQUENCE [LARGE SCALE GENOMIC DNA]</scope>
    <source>
        <strain evidence="11 12">TH019</strain>
    </source>
</reference>
<dbReference type="Pfam" id="PF04290">
    <property type="entry name" value="DctQ"/>
    <property type="match status" value="1"/>
</dbReference>
<evidence type="ECO:0000256" key="9">
    <source>
        <dbReference type="RuleBase" id="RU369079"/>
    </source>
</evidence>
<comment type="function">
    <text evidence="9">Part of the tripartite ATP-independent periplasmic (TRAP) transport system.</text>
</comment>
<dbReference type="InterPro" id="IPR007387">
    <property type="entry name" value="TRAP_DctQ"/>
</dbReference>
<comment type="subunit">
    <text evidence="9">The complex comprises the extracytoplasmic solute receptor protein and the two transmembrane proteins.</text>
</comment>
<feature type="transmembrane region" description="Helical" evidence="9">
    <location>
        <begin position="53"/>
        <end position="71"/>
    </location>
</feature>
<evidence type="ECO:0000256" key="4">
    <source>
        <dbReference type="ARBA" id="ARBA00022519"/>
    </source>
</evidence>
<evidence type="ECO:0000259" key="10">
    <source>
        <dbReference type="Pfam" id="PF04290"/>
    </source>
</evidence>
<evidence type="ECO:0000256" key="8">
    <source>
        <dbReference type="ARBA" id="ARBA00038436"/>
    </source>
</evidence>
<keyword evidence="5 9" id="KW-0812">Transmembrane</keyword>